<dbReference type="Gene3D" id="4.10.320.10">
    <property type="entry name" value="E3-binding domain"/>
    <property type="match status" value="1"/>
</dbReference>
<dbReference type="CDD" id="cd06849">
    <property type="entry name" value="lipoyl_domain"/>
    <property type="match status" value="1"/>
</dbReference>
<dbReference type="Gene3D" id="3.30.559.10">
    <property type="entry name" value="Chloramphenicol acetyltransferase-like domain"/>
    <property type="match status" value="1"/>
</dbReference>
<evidence type="ECO:0000256" key="3">
    <source>
        <dbReference type="ARBA" id="ARBA00011484"/>
    </source>
</evidence>
<sequence>MRTIPILMPQLGESIAEATIIRILVEPGRVVEAGCDLFEVETNKATMAVTAPCAGKVGQIVATPKTSYAVGSTLAAFEISAEDAQLLGLSDEPSAKAEAPSHDRSGGGSDEVENLHFKISDNDVISTRQPTVEPVVGGLPVPAGAAGASYISPRMRARMAELGLNSSDLAGVPGTGAGGRVTVEDFESFLRGLEQHRMTPASPMRIAVADSMRRSWTRPLATVGSPIMLDAMLAHRRKADPKPGPALYVIRALAIALSENTAFAGRLVGNRIVHPLAIDIGFAVEVEDGVMVPTLREVEKTPLIKLVPTYNKLVEQARARRLPNDVKRPGIATVTNFGTFGIVWATPIPLPEQNLVLGLGAGSKVPHWSEEVNQFIPVTEAELTLSFDHRVLDGGGAGRLLKRVAELLQKPELL</sequence>
<feature type="region of interest" description="Disordered" evidence="8">
    <location>
        <begin position="92"/>
        <end position="112"/>
    </location>
</feature>
<feature type="compositionally biased region" description="Basic and acidic residues" evidence="8">
    <location>
        <begin position="93"/>
        <end position="105"/>
    </location>
</feature>
<dbReference type="PROSITE" id="PS51826">
    <property type="entry name" value="PSBD"/>
    <property type="match status" value="1"/>
</dbReference>
<dbReference type="EC" id="2.3.1.-" evidence="7"/>
<dbReference type="InterPro" id="IPR003016">
    <property type="entry name" value="2-oxoA_DH_lipoyl-BS"/>
</dbReference>
<protein>
    <recommendedName>
        <fullName evidence="7">Dihydrolipoamide acetyltransferase component of pyruvate dehydrogenase complex</fullName>
        <ecNumber evidence="7">2.3.1.-</ecNumber>
    </recommendedName>
</protein>
<dbReference type="Gene3D" id="2.40.50.100">
    <property type="match status" value="1"/>
</dbReference>
<evidence type="ECO:0000259" key="10">
    <source>
        <dbReference type="PROSITE" id="PS51826"/>
    </source>
</evidence>
<evidence type="ECO:0000259" key="9">
    <source>
        <dbReference type="PROSITE" id="PS50968"/>
    </source>
</evidence>
<evidence type="ECO:0000256" key="7">
    <source>
        <dbReference type="RuleBase" id="RU003423"/>
    </source>
</evidence>
<name>A0ABW0KL62_9BACT</name>
<comment type="caution">
    <text evidence="11">The sequence shown here is derived from an EMBL/GenBank/DDBJ whole genome shotgun (WGS) entry which is preliminary data.</text>
</comment>
<keyword evidence="5 7" id="KW-0450">Lipoyl</keyword>
<feature type="domain" description="Lipoyl-binding" evidence="9">
    <location>
        <begin position="3"/>
        <end position="78"/>
    </location>
</feature>
<keyword evidence="4 7" id="KW-0808">Transferase</keyword>
<dbReference type="InterPro" id="IPR036625">
    <property type="entry name" value="E3-bd_dom_sf"/>
</dbReference>
<dbReference type="PROSITE" id="PS00189">
    <property type="entry name" value="LIPOYL"/>
    <property type="match status" value="1"/>
</dbReference>
<dbReference type="PROSITE" id="PS50968">
    <property type="entry name" value="BIOTINYL_LIPOYL"/>
    <property type="match status" value="1"/>
</dbReference>
<dbReference type="InterPro" id="IPR000089">
    <property type="entry name" value="Biotin_lipoyl"/>
</dbReference>
<comment type="cofactor">
    <cofactor evidence="1 7">
        <name>(R)-lipoate</name>
        <dbReference type="ChEBI" id="CHEBI:83088"/>
    </cofactor>
</comment>
<dbReference type="SUPFAM" id="SSF47005">
    <property type="entry name" value="Peripheral subunit-binding domain of 2-oxo acid dehydrogenase complex"/>
    <property type="match status" value="1"/>
</dbReference>
<gene>
    <name evidence="11" type="ORF">ACFQDI_03040</name>
</gene>
<evidence type="ECO:0000256" key="4">
    <source>
        <dbReference type="ARBA" id="ARBA00022679"/>
    </source>
</evidence>
<organism evidence="11 12">
    <name type="scientific">Prosthecobacter fluviatilis</name>
    <dbReference type="NCBI Taxonomy" id="445931"/>
    <lineage>
        <taxon>Bacteria</taxon>
        <taxon>Pseudomonadati</taxon>
        <taxon>Verrucomicrobiota</taxon>
        <taxon>Verrucomicrobiia</taxon>
        <taxon>Verrucomicrobiales</taxon>
        <taxon>Verrucomicrobiaceae</taxon>
        <taxon>Prosthecobacter</taxon>
    </lineage>
</organism>
<dbReference type="InterPro" id="IPR001078">
    <property type="entry name" value="2-oxoacid_DH_actylTfrase"/>
</dbReference>
<evidence type="ECO:0000313" key="12">
    <source>
        <dbReference type="Proteomes" id="UP001596052"/>
    </source>
</evidence>
<dbReference type="EMBL" id="JBHSMQ010000001">
    <property type="protein sequence ID" value="MFC5453822.1"/>
    <property type="molecule type" value="Genomic_DNA"/>
</dbReference>
<evidence type="ECO:0000256" key="6">
    <source>
        <dbReference type="ARBA" id="ARBA00023315"/>
    </source>
</evidence>
<dbReference type="Proteomes" id="UP001596052">
    <property type="component" value="Unassembled WGS sequence"/>
</dbReference>
<dbReference type="RefSeq" id="WP_377163274.1">
    <property type="nucleotide sequence ID" value="NZ_JBHSMQ010000001.1"/>
</dbReference>
<dbReference type="InterPro" id="IPR004167">
    <property type="entry name" value="PSBD"/>
</dbReference>
<proteinExistence type="inferred from homology"/>
<reference evidence="12" key="1">
    <citation type="journal article" date="2019" name="Int. J. Syst. Evol. Microbiol.">
        <title>The Global Catalogue of Microorganisms (GCM) 10K type strain sequencing project: providing services to taxonomists for standard genome sequencing and annotation.</title>
        <authorList>
            <consortium name="The Broad Institute Genomics Platform"/>
            <consortium name="The Broad Institute Genome Sequencing Center for Infectious Disease"/>
            <person name="Wu L."/>
            <person name="Ma J."/>
        </authorList>
    </citation>
    <scope>NUCLEOTIDE SEQUENCE [LARGE SCALE GENOMIC DNA]</scope>
    <source>
        <strain evidence="12">CGMCC 4.1469</strain>
    </source>
</reference>
<dbReference type="InterPro" id="IPR050743">
    <property type="entry name" value="2-oxoacid_DH_E2_comp"/>
</dbReference>
<dbReference type="PANTHER" id="PTHR43178:SF5">
    <property type="entry name" value="LIPOAMIDE ACYLTRANSFERASE COMPONENT OF BRANCHED-CHAIN ALPHA-KETO ACID DEHYDROGENASE COMPLEX, MITOCHONDRIAL"/>
    <property type="match status" value="1"/>
</dbReference>
<comment type="subunit">
    <text evidence="3">Forms a 24-polypeptide structural core with octahedral symmetry.</text>
</comment>
<evidence type="ECO:0000256" key="8">
    <source>
        <dbReference type="SAM" id="MobiDB-lite"/>
    </source>
</evidence>
<dbReference type="SUPFAM" id="SSF51230">
    <property type="entry name" value="Single hybrid motif"/>
    <property type="match status" value="1"/>
</dbReference>
<dbReference type="InterPro" id="IPR023213">
    <property type="entry name" value="CAT-like_dom_sf"/>
</dbReference>
<dbReference type="PANTHER" id="PTHR43178">
    <property type="entry name" value="DIHYDROLIPOAMIDE ACETYLTRANSFERASE COMPONENT OF PYRUVATE DEHYDROGENASE COMPLEX"/>
    <property type="match status" value="1"/>
</dbReference>
<evidence type="ECO:0000256" key="1">
    <source>
        <dbReference type="ARBA" id="ARBA00001938"/>
    </source>
</evidence>
<comment type="similarity">
    <text evidence="2 7">Belongs to the 2-oxoacid dehydrogenase family.</text>
</comment>
<evidence type="ECO:0000313" key="11">
    <source>
        <dbReference type="EMBL" id="MFC5453822.1"/>
    </source>
</evidence>
<dbReference type="InterPro" id="IPR011053">
    <property type="entry name" value="Single_hybrid_motif"/>
</dbReference>
<keyword evidence="12" id="KW-1185">Reference proteome</keyword>
<dbReference type="Pfam" id="PF02817">
    <property type="entry name" value="E3_binding"/>
    <property type="match status" value="1"/>
</dbReference>
<dbReference type="Pfam" id="PF00198">
    <property type="entry name" value="2-oxoacid_dh"/>
    <property type="match status" value="1"/>
</dbReference>
<dbReference type="Pfam" id="PF00364">
    <property type="entry name" value="Biotin_lipoyl"/>
    <property type="match status" value="1"/>
</dbReference>
<keyword evidence="6 7" id="KW-0012">Acyltransferase</keyword>
<dbReference type="SUPFAM" id="SSF52777">
    <property type="entry name" value="CoA-dependent acyltransferases"/>
    <property type="match status" value="1"/>
</dbReference>
<accession>A0ABW0KL62</accession>
<feature type="domain" description="Peripheral subunit-binding (PSBD)" evidence="10">
    <location>
        <begin position="150"/>
        <end position="190"/>
    </location>
</feature>
<evidence type="ECO:0000256" key="2">
    <source>
        <dbReference type="ARBA" id="ARBA00007317"/>
    </source>
</evidence>
<evidence type="ECO:0000256" key="5">
    <source>
        <dbReference type="ARBA" id="ARBA00022823"/>
    </source>
</evidence>